<name>A0ABQ1I0X6_9ALTE</name>
<dbReference type="EMBL" id="BMDY01000006">
    <property type="protein sequence ID" value="GGB01506.1"/>
    <property type="molecule type" value="Genomic_DNA"/>
</dbReference>
<organism evidence="2 3">
    <name type="scientific">Agarivorans gilvus</name>
    <dbReference type="NCBI Taxonomy" id="680279"/>
    <lineage>
        <taxon>Bacteria</taxon>
        <taxon>Pseudomonadati</taxon>
        <taxon>Pseudomonadota</taxon>
        <taxon>Gammaproteobacteria</taxon>
        <taxon>Alteromonadales</taxon>
        <taxon>Alteromonadaceae</taxon>
        <taxon>Agarivorans</taxon>
    </lineage>
</organism>
<dbReference type="Proteomes" id="UP000651977">
    <property type="component" value="Unassembled WGS sequence"/>
</dbReference>
<sequence>MSQQIALLAIKSLVNENKEPTLALVKSRLTSRVPMPIVIDAIKAYKQNPDILKQLATPAETKQTEPKHSLEQRVTELETQVALLLKRIKQLEESR</sequence>
<proteinExistence type="predicted"/>
<keyword evidence="1" id="KW-0175">Coiled coil</keyword>
<comment type="caution">
    <text evidence="2">The sequence shown here is derived from an EMBL/GenBank/DDBJ whole genome shotgun (WGS) entry which is preliminary data.</text>
</comment>
<feature type="coiled-coil region" evidence="1">
    <location>
        <begin position="67"/>
        <end position="94"/>
    </location>
</feature>
<accession>A0ABQ1I0X6</accession>
<evidence type="ECO:0000256" key="1">
    <source>
        <dbReference type="SAM" id="Coils"/>
    </source>
</evidence>
<evidence type="ECO:0000313" key="3">
    <source>
        <dbReference type="Proteomes" id="UP000651977"/>
    </source>
</evidence>
<reference evidence="3" key="1">
    <citation type="journal article" date="2019" name="Int. J. Syst. Evol. Microbiol.">
        <title>The Global Catalogue of Microorganisms (GCM) 10K type strain sequencing project: providing services to taxonomists for standard genome sequencing and annotation.</title>
        <authorList>
            <consortium name="The Broad Institute Genomics Platform"/>
            <consortium name="The Broad Institute Genome Sequencing Center for Infectious Disease"/>
            <person name="Wu L."/>
            <person name="Ma J."/>
        </authorList>
    </citation>
    <scope>NUCLEOTIDE SEQUENCE [LARGE SCALE GENOMIC DNA]</scope>
    <source>
        <strain evidence="3">CGMCC 1.10131</strain>
    </source>
</reference>
<gene>
    <name evidence="2" type="ORF">GCM10007414_13380</name>
</gene>
<dbReference type="RefSeq" id="WP_055734893.1">
    <property type="nucleotide sequence ID" value="NZ_BMDY01000006.1"/>
</dbReference>
<protein>
    <recommendedName>
        <fullName evidence="4">KfrA N-terminal DNA-binding domain-containing protein</fullName>
    </recommendedName>
</protein>
<keyword evidence="3" id="KW-1185">Reference proteome</keyword>
<evidence type="ECO:0000313" key="2">
    <source>
        <dbReference type="EMBL" id="GGB01506.1"/>
    </source>
</evidence>
<evidence type="ECO:0008006" key="4">
    <source>
        <dbReference type="Google" id="ProtNLM"/>
    </source>
</evidence>